<sequence length="191" mass="21861">MTNIEYYGGSSDQRSRFAENRKLLHGPFYFAEYGSANRIDAPNTDIVDWCMDAWFRGAFGALPWNTIGTPESRQRAEQTTLFYPGPDGPYPSMRLKSFTAAQQMIEYLTMAGVLYDMDRWDLKQWYVQLVQAAGQAGKNGENVESRVTALGQARQFLGKMIADKTPVYRRSWVSWETPGQNMNKIPQTFKK</sequence>
<reference evidence="1 2" key="1">
    <citation type="submission" date="2011-09" db="EMBL/GenBank/DDBJ databases">
        <authorList>
            <consortium name="US DOE Joint Genome Institute (JGI-PGF)"/>
            <person name="Lucas S."/>
            <person name="Han J."/>
            <person name="Lapidus A."/>
            <person name="Cheng J.-F."/>
            <person name="Goodwin L."/>
            <person name="Pitluck S."/>
            <person name="Peters L."/>
            <person name="Land M.L."/>
            <person name="Hauser L."/>
            <person name="Orellana R."/>
            <person name="Lovley D."/>
            <person name="Woyke T.J."/>
        </authorList>
    </citation>
    <scope>NUCLEOTIDE SEQUENCE [LARGE SCALE GENOMIC DNA]</scope>
    <source>
        <strain evidence="1 2">2ac9</strain>
    </source>
</reference>
<name>I5B250_9BACT</name>
<dbReference type="RefSeq" id="WP_004072775.1">
    <property type="nucleotide sequence ID" value="NZ_CM001488.1"/>
</dbReference>
<organism evidence="1 2">
    <name type="scientific">Desulfobacter postgatei 2ac9</name>
    <dbReference type="NCBI Taxonomy" id="879212"/>
    <lineage>
        <taxon>Bacteria</taxon>
        <taxon>Pseudomonadati</taxon>
        <taxon>Thermodesulfobacteriota</taxon>
        <taxon>Desulfobacteria</taxon>
        <taxon>Desulfobacterales</taxon>
        <taxon>Desulfobacteraceae</taxon>
        <taxon>Desulfobacter</taxon>
    </lineage>
</organism>
<reference evidence="1 2" key="2">
    <citation type="submission" date="2012-02" db="EMBL/GenBank/DDBJ databases">
        <title>Improved High-Quality Draft sequence of Desulfobacter postgatei 2ac9.</title>
        <authorList>
            <consortium name="US DOE Joint Genome Institute"/>
            <person name="Lucas S."/>
            <person name="Han J."/>
            <person name="Lapidus A."/>
            <person name="Cheng J.-F."/>
            <person name="Goodwin L."/>
            <person name="Pitluck S."/>
            <person name="Peters L."/>
            <person name="Ovchinnikova G."/>
            <person name="Held B."/>
            <person name="Detter J.C."/>
            <person name="Han C."/>
            <person name="Tapia R."/>
            <person name="Land M."/>
            <person name="Hauser L."/>
            <person name="Kyrpides N."/>
            <person name="Ivanova N."/>
            <person name="Pagani I."/>
            <person name="Orellana R."/>
            <person name="Lovley D."/>
            <person name="Woyke T."/>
        </authorList>
    </citation>
    <scope>NUCLEOTIDE SEQUENCE [LARGE SCALE GENOMIC DNA]</scope>
    <source>
        <strain evidence="1 2">2ac9</strain>
    </source>
</reference>
<keyword evidence="2" id="KW-1185">Reference proteome</keyword>
<proteinExistence type="predicted"/>
<evidence type="ECO:0000313" key="2">
    <source>
        <dbReference type="Proteomes" id="UP000005778"/>
    </source>
</evidence>
<dbReference type="AlphaFoldDB" id="I5B250"/>
<accession>I5B250</accession>
<dbReference type="STRING" id="879212.DespoDRAFT_01639"/>
<dbReference type="EMBL" id="CM001488">
    <property type="protein sequence ID" value="EIM63563.1"/>
    <property type="molecule type" value="Genomic_DNA"/>
</dbReference>
<gene>
    <name evidence="1" type="ORF">DespoDRAFT_01639</name>
</gene>
<dbReference type="HOGENOM" id="CLU_1419447_0_0_7"/>
<dbReference type="Proteomes" id="UP000005778">
    <property type="component" value="Chromosome"/>
</dbReference>
<evidence type="ECO:0000313" key="1">
    <source>
        <dbReference type="EMBL" id="EIM63563.1"/>
    </source>
</evidence>
<protein>
    <submittedName>
        <fullName evidence="1">Uncharacterized protein</fullName>
    </submittedName>
</protein>